<evidence type="ECO:0000313" key="1">
    <source>
        <dbReference type="EMBL" id="PRQ29874.1"/>
    </source>
</evidence>
<proteinExistence type="predicted"/>
<gene>
    <name evidence="1" type="ORF">RchiOBHm_Chr5g0018541</name>
</gene>
<dbReference type="Gramene" id="PRQ29874">
    <property type="protein sequence ID" value="PRQ29874"/>
    <property type="gene ID" value="RchiOBHm_Chr5g0018541"/>
</dbReference>
<organism evidence="1 2">
    <name type="scientific">Rosa chinensis</name>
    <name type="common">China rose</name>
    <dbReference type="NCBI Taxonomy" id="74649"/>
    <lineage>
        <taxon>Eukaryota</taxon>
        <taxon>Viridiplantae</taxon>
        <taxon>Streptophyta</taxon>
        <taxon>Embryophyta</taxon>
        <taxon>Tracheophyta</taxon>
        <taxon>Spermatophyta</taxon>
        <taxon>Magnoliopsida</taxon>
        <taxon>eudicotyledons</taxon>
        <taxon>Gunneridae</taxon>
        <taxon>Pentapetalae</taxon>
        <taxon>rosids</taxon>
        <taxon>fabids</taxon>
        <taxon>Rosales</taxon>
        <taxon>Rosaceae</taxon>
        <taxon>Rosoideae</taxon>
        <taxon>Rosoideae incertae sedis</taxon>
        <taxon>Rosa</taxon>
    </lineage>
</organism>
<accession>A0A2P6Q6T7</accession>
<name>A0A2P6Q6T7_ROSCH</name>
<protein>
    <submittedName>
        <fullName evidence="1">Uncharacterized protein</fullName>
    </submittedName>
</protein>
<dbReference type="AlphaFoldDB" id="A0A2P6Q6T7"/>
<comment type="caution">
    <text evidence="1">The sequence shown here is derived from an EMBL/GenBank/DDBJ whole genome shotgun (WGS) entry which is preliminary data.</text>
</comment>
<dbReference type="EMBL" id="PDCK01000043">
    <property type="protein sequence ID" value="PRQ29874.1"/>
    <property type="molecule type" value="Genomic_DNA"/>
</dbReference>
<keyword evidence="2" id="KW-1185">Reference proteome</keyword>
<reference evidence="1 2" key="1">
    <citation type="journal article" date="2018" name="Nat. Genet.">
        <title>The Rosa genome provides new insights in the design of modern roses.</title>
        <authorList>
            <person name="Bendahmane M."/>
        </authorList>
    </citation>
    <scope>NUCLEOTIDE SEQUENCE [LARGE SCALE GENOMIC DNA]</scope>
    <source>
        <strain evidence="2">cv. Old Blush</strain>
    </source>
</reference>
<sequence>MFKGMQKLSFQIFRGRRLTQIQEQRGDFFFFLLFFFENTGTSLLCHHDF</sequence>
<evidence type="ECO:0000313" key="2">
    <source>
        <dbReference type="Proteomes" id="UP000238479"/>
    </source>
</evidence>
<dbReference type="Proteomes" id="UP000238479">
    <property type="component" value="Chromosome 5"/>
</dbReference>